<dbReference type="PANTHER" id="PTHR11040:SF211">
    <property type="entry name" value="ZINC TRANSPORTER ZIP11"/>
    <property type="match status" value="1"/>
</dbReference>
<evidence type="ECO:0000256" key="5">
    <source>
        <dbReference type="ARBA" id="ARBA00022833"/>
    </source>
</evidence>
<comment type="caution">
    <text evidence="9">The sequence shown here is derived from an EMBL/GenBank/DDBJ whole genome shotgun (WGS) entry which is preliminary data.</text>
</comment>
<reference evidence="10" key="1">
    <citation type="journal article" date="2019" name="Int. J. Syst. Evol. Microbiol.">
        <title>The Global Catalogue of Microorganisms (GCM) 10K type strain sequencing project: providing services to taxonomists for standard genome sequencing and annotation.</title>
        <authorList>
            <consortium name="The Broad Institute Genomics Platform"/>
            <consortium name="The Broad Institute Genome Sequencing Center for Infectious Disease"/>
            <person name="Wu L."/>
            <person name="Ma J."/>
        </authorList>
    </citation>
    <scope>NUCLEOTIDE SEQUENCE [LARGE SCALE GENOMIC DNA]</scope>
    <source>
        <strain evidence="10">KCTC 42224</strain>
    </source>
</reference>
<dbReference type="PANTHER" id="PTHR11040">
    <property type="entry name" value="ZINC/IRON TRANSPORTER"/>
    <property type="match status" value="1"/>
</dbReference>
<name>A0ABV7V3S6_9SPHN</name>
<evidence type="ECO:0000256" key="7">
    <source>
        <dbReference type="ARBA" id="ARBA00023136"/>
    </source>
</evidence>
<gene>
    <name evidence="9" type="ORF">ACFOOT_07885</name>
</gene>
<organism evidence="9 10">
    <name type="scientific">Novosphingobium pokkalii</name>
    <dbReference type="NCBI Taxonomy" id="1770194"/>
    <lineage>
        <taxon>Bacteria</taxon>
        <taxon>Pseudomonadati</taxon>
        <taxon>Pseudomonadota</taxon>
        <taxon>Alphaproteobacteria</taxon>
        <taxon>Sphingomonadales</taxon>
        <taxon>Sphingomonadaceae</taxon>
        <taxon>Novosphingobium</taxon>
    </lineage>
</organism>
<dbReference type="Proteomes" id="UP001595683">
    <property type="component" value="Unassembled WGS sequence"/>
</dbReference>
<accession>A0ABV7V3S6</accession>
<evidence type="ECO:0000256" key="1">
    <source>
        <dbReference type="ARBA" id="ARBA00004651"/>
    </source>
</evidence>
<keyword evidence="4 8" id="KW-0812">Transmembrane</keyword>
<evidence type="ECO:0000256" key="2">
    <source>
        <dbReference type="ARBA" id="ARBA00006939"/>
    </source>
</evidence>
<evidence type="ECO:0000256" key="6">
    <source>
        <dbReference type="ARBA" id="ARBA00022989"/>
    </source>
</evidence>
<dbReference type="RefSeq" id="WP_191322597.1">
    <property type="nucleotide sequence ID" value="NZ_BMZP01000001.1"/>
</dbReference>
<evidence type="ECO:0000256" key="3">
    <source>
        <dbReference type="ARBA" id="ARBA00022475"/>
    </source>
</evidence>
<feature type="transmembrane region" description="Helical" evidence="8">
    <location>
        <begin position="262"/>
        <end position="281"/>
    </location>
</feature>
<dbReference type="EMBL" id="JBHRYE010000011">
    <property type="protein sequence ID" value="MFC3671341.1"/>
    <property type="molecule type" value="Genomic_DNA"/>
</dbReference>
<evidence type="ECO:0000256" key="4">
    <source>
        <dbReference type="ARBA" id="ARBA00022692"/>
    </source>
</evidence>
<comment type="similarity">
    <text evidence="2">Belongs to the ZIP transporter (TC 2.A.5) family.</text>
</comment>
<dbReference type="Pfam" id="PF02535">
    <property type="entry name" value="Zip"/>
    <property type="match status" value="1"/>
</dbReference>
<evidence type="ECO:0000256" key="8">
    <source>
        <dbReference type="SAM" id="Phobius"/>
    </source>
</evidence>
<keyword evidence="7 8" id="KW-0472">Membrane</keyword>
<evidence type="ECO:0000313" key="10">
    <source>
        <dbReference type="Proteomes" id="UP001595683"/>
    </source>
</evidence>
<protein>
    <submittedName>
        <fullName evidence="9">ZIP family metal transporter</fullName>
    </submittedName>
</protein>
<feature type="transmembrane region" description="Helical" evidence="8">
    <location>
        <begin position="222"/>
        <end position="241"/>
    </location>
</feature>
<keyword evidence="3" id="KW-1003">Cell membrane</keyword>
<feature type="transmembrane region" description="Helical" evidence="8">
    <location>
        <begin position="191"/>
        <end position="216"/>
    </location>
</feature>
<proteinExistence type="inferred from homology"/>
<feature type="transmembrane region" description="Helical" evidence="8">
    <location>
        <begin position="39"/>
        <end position="61"/>
    </location>
</feature>
<comment type="subcellular location">
    <subcellularLocation>
        <location evidence="1">Cell membrane</location>
        <topology evidence="1">Multi-pass membrane protein</topology>
    </subcellularLocation>
</comment>
<evidence type="ECO:0000313" key="9">
    <source>
        <dbReference type="EMBL" id="MFC3671341.1"/>
    </source>
</evidence>
<keyword evidence="5" id="KW-0862">Zinc</keyword>
<feature type="transmembrane region" description="Helical" evidence="8">
    <location>
        <begin position="73"/>
        <end position="92"/>
    </location>
</feature>
<sequence length="282" mass="28158">MANAVAAGCLASLGTGLATGLGAMPVLGLRRADAVRDRAFMAFAGGVMLAASIFSLILPAIRAAQAQGMSTAPATAAVLGVTLIGAGAMALLGRWLPAPEGIAEAPHTSGDALTSTGPCRSQPGLPRPVWVLCLAIVVHNIPEGAAVGMAFSESSASGGLATAVGIGLQNLPEGLAVACALASTGMPSRRAFFGGAASGLVEPVAGAGGAVLVALVQRLLPWGLALAAGAMLLIVLHQILPDIIRHRRERTPSYRRTTAHDLPAYAFAGGMAIMGVLHVTLG</sequence>
<keyword evidence="10" id="KW-1185">Reference proteome</keyword>
<dbReference type="InterPro" id="IPR003689">
    <property type="entry name" value="ZIP"/>
</dbReference>
<keyword evidence="6 8" id="KW-1133">Transmembrane helix</keyword>